<dbReference type="InterPro" id="IPR026755">
    <property type="entry name" value="Fam221a/b"/>
</dbReference>
<organism evidence="3 4">
    <name type="scientific">Adineta steineri</name>
    <dbReference type="NCBI Taxonomy" id="433720"/>
    <lineage>
        <taxon>Eukaryota</taxon>
        <taxon>Metazoa</taxon>
        <taxon>Spiralia</taxon>
        <taxon>Gnathifera</taxon>
        <taxon>Rotifera</taxon>
        <taxon>Eurotatoria</taxon>
        <taxon>Bdelloidea</taxon>
        <taxon>Adinetida</taxon>
        <taxon>Adinetidae</taxon>
        <taxon>Adineta</taxon>
    </lineage>
</organism>
<dbReference type="EMBL" id="CAJOBB010005169">
    <property type="protein sequence ID" value="CAF4118507.1"/>
    <property type="molecule type" value="Genomic_DNA"/>
</dbReference>
<evidence type="ECO:0000313" key="4">
    <source>
        <dbReference type="Proteomes" id="UP000663868"/>
    </source>
</evidence>
<evidence type="ECO:0000256" key="1">
    <source>
        <dbReference type="ARBA" id="ARBA00011026"/>
    </source>
</evidence>
<comment type="caution">
    <text evidence="3">The sequence shown here is derived from an EMBL/GenBank/DDBJ whole genome shotgun (WGS) entry which is preliminary data.</text>
</comment>
<accession>A0A819W7L9</accession>
<comment type="similarity">
    <text evidence="1">Belongs to the FAM221 family.</text>
</comment>
<dbReference type="Pfam" id="PF14753">
    <property type="entry name" value="FAM221"/>
    <property type="match status" value="1"/>
</dbReference>
<evidence type="ECO:0000313" key="3">
    <source>
        <dbReference type="EMBL" id="CAF4118507.1"/>
    </source>
</evidence>
<sequence length="194" mass="21857">MLESNRGCAPSDYINLPPNAAAHVVAYFEYCAIVSDDDDDGGKVFSPEEYDAYKRRVLPMSIICIMDCNCSGFRVPFTCICGEPAYKHMTLVETKQEREQCGHPTGYATRYKAMGDLTGFSSSAEGYLRLDPGPPADDFLNQPITAMDHSILRAHVFLDPNSAEAQSQLRRPGESESDYYEHRYKSFMWYKCSI</sequence>
<dbReference type="Proteomes" id="UP000663868">
    <property type="component" value="Unassembled WGS sequence"/>
</dbReference>
<gene>
    <name evidence="3" type="ORF">KXQ929_LOCUS35499</name>
</gene>
<protein>
    <recommendedName>
        <fullName evidence="2">Protein FAM221A</fullName>
    </recommendedName>
</protein>
<evidence type="ECO:0000256" key="2">
    <source>
        <dbReference type="ARBA" id="ARBA00039630"/>
    </source>
</evidence>
<dbReference type="PANTHER" id="PTHR31214">
    <property type="entry name" value="PROTEIN FAM221A-RELATED"/>
    <property type="match status" value="1"/>
</dbReference>
<reference evidence="3" key="1">
    <citation type="submission" date="2021-02" db="EMBL/GenBank/DDBJ databases">
        <authorList>
            <person name="Nowell W R."/>
        </authorList>
    </citation>
    <scope>NUCLEOTIDE SEQUENCE</scope>
</reference>
<dbReference type="PANTHER" id="PTHR31214:SF2">
    <property type="entry name" value="PROTEIN FAM221A"/>
    <property type="match status" value="1"/>
</dbReference>
<proteinExistence type="inferred from homology"/>
<name>A0A819W7L9_9BILA</name>
<dbReference type="AlphaFoldDB" id="A0A819W7L9"/>